<keyword evidence="1" id="KW-0805">Transcription regulation</keyword>
<name>A0A369TRK9_9RHOB</name>
<protein>
    <submittedName>
        <fullName evidence="5">LuxR family transcriptional regulator</fullName>
    </submittedName>
</protein>
<dbReference type="AlphaFoldDB" id="A0A369TRK9"/>
<evidence type="ECO:0000256" key="3">
    <source>
        <dbReference type="ARBA" id="ARBA00023163"/>
    </source>
</evidence>
<dbReference type="GO" id="GO:0003677">
    <property type="term" value="F:DNA binding"/>
    <property type="evidence" value="ECO:0007669"/>
    <property type="project" value="UniProtKB-KW"/>
</dbReference>
<comment type="caution">
    <text evidence="5">The sequence shown here is derived from an EMBL/GenBank/DDBJ whole genome shotgun (WGS) entry which is preliminary data.</text>
</comment>
<reference evidence="5 6" key="1">
    <citation type="submission" date="2018-07" db="EMBL/GenBank/DDBJ databases">
        <title>Thalassococcus profundi sp. nov., a marine bacterium isolated from deep seawater of Okinawa Trough.</title>
        <authorList>
            <person name="Yu M."/>
        </authorList>
    </citation>
    <scope>NUCLEOTIDE SEQUENCE [LARGE SCALE GENOMIC DNA]</scope>
    <source>
        <strain evidence="5 6">WRAS1</strain>
    </source>
</reference>
<dbReference type="CDD" id="cd06170">
    <property type="entry name" value="LuxR_C_like"/>
    <property type="match status" value="1"/>
</dbReference>
<proteinExistence type="predicted"/>
<dbReference type="PANTHER" id="PTHR44688:SF16">
    <property type="entry name" value="DNA-BINDING TRANSCRIPTIONAL ACTIVATOR DEVR_DOSR"/>
    <property type="match status" value="1"/>
</dbReference>
<dbReference type="PANTHER" id="PTHR44688">
    <property type="entry name" value="DNA-BINDING TRANSCRIPTIONAL ACTIVATOR DEVR_DOSR"/>
    <property type="match status" value="1"/>
</dbReference>
<dbReference type="InterPro" id="IPR000792">
    <property type="entry name" value="Tscrpt_reg_LuxR_C"/>
</dbReference>
<keyword evidence="6" id="KW-1185">Reference proteome</keyword>
<accession>A0A369TRK9</accession>
<dbReference type="GO" id="GO:0006355">
    <property type="term" value="P:regulation of DNA-templated transcription"/>
    <property type="evidence" value="ECO:0007669"/>
    <property type="project" value="InterPro"/>
</dbReference>
<dbReference type="Pfam" id="PF00196">
    <property type="entry name" value="GerE"/>
    <property type="match status" value="1"/>
</dbReference>
<gene>
    <name evidence="5" type="ORF">DU478_04230</name>
</gene>
<dbReference type="Gene3D" id="1.10.10.10">
    <property type="entry name" value="Winged helix-like DNA-binding domain superfamily/Winged helix DNA-binding domain"/>
    <property type="match status" value="1"/>
</dbReference>
<dbReference type="SUPFAM" id="SSF46894">
    <property type="entry name" value="C-terminal effector domain of the bipartite response regulators"/>
    <property type="match status" value="1"/>
</dbReference>
<dbReference type="SMART" id="SM00421">
    <property type="entry name" value="HTH_LUXR"/>
    <property type="match status" value="1"/>
</dbReference>
<dbReference type="InterPro" id="IPR036388">
    <property type="entry name" value="WH-like_DNA-bd_sf"/>
</dbReference>
<feature type="domain" description="HTH luxR-type" evidence="4">
    <location>
        <begin position="269"/>
        <end position="334"/>
    </location>
</feature>
<dbReference type="InterPro" id="IPR016032">
    <property type="entry name" value="Sig_transdc_resp-reg_C-effctor"/>
</dbReference>
<evidence type="ECO:0000259" key="4">
    <source>
        <dbReference type="PROSITE" id="PS50043"/>
    </source>
</evidence>
<organism evidence="5 6">
    <name type="scientific">Thalassococcus profundi</name>
    <dbReference type="NCBI Taxonomy" id="2282382"/>
    <lineage>
        <taxon>Bacteria</taxon>
        <taxon>Pseudomonadati</taxon>
        <taxon>Pseudomonadota</taxon>
        <taxon>Alphaproteobacteria</taxon>
        <taxon>Rhodobacterales</taxon>
        <taxon>Roseobacteraceae</taxon>
        <taxon>Thalassococcus</taxon>
    </lineage>
</organism>
<evidence type="ECO:0000256" key="2">
    <source>
        <dbReference type="ARBA" id="ARBA00023125"/>
    </source>
</evidence>
<evidence type="ECO:0000256" key="1">
    <source>
        <dbReference type="ARBA" id="ARBA00023015"/>
    </source>
</evidence>
<evidence type="ECO:0000313" key="5">
    <source>
        <dbReference type="EMBL" id="RDD67873.1"/>
    </source>
</evidence>
<dbReference type="Proteomes" id="UP000253977">
    <property type="component" value="Unassembled WGS sequence"/>
</dbReference>
<dbReference type="PRINTS" id="PR00038">
    <property type="entry name" value="HTHLUXR"/>
</dbReference>
<sequence length="339" mass="37006">MAIVLTRCTAEAALGAGQDPPRMVSFRDSYGKDTCSVEWSAVLARLAGRGLVKTMPTRGYRRRVDVLPFEGASDLHCRLARSFALVTDWMGALTGRYEMAEVLETAAHQTGAYSVSAFRIDVTTGRADLICGVNLLGAPGTKATVSRRLAQYALQHHADRMMPGTIWRATELSKEPAFAASEAARERQGHRGLIEISLIVLERIDDRCDFMEISFETAPVRSAEIPSIIVTNAMADVWALKTPGLIDAMIAEERRRRGAPPASEQTLFHVSNPYGLTRSELGVCRLLSHGHNPKTIAETLGLSIATVRTHLRNLYAKTGTSGQVSLVSLARQDETTEDV</sequence>
<evidence type="ECO:0000313" key="6">
    <source>
        <dbReference type="Proteomes" id="UP000253977"/>
    </source>
</evidence>
<dbReference type="EMBL" id="QPMK01000002">
    <property type="protein sequence ID" value="RDD67873.1"/>
    <property type="molecule type" value="Genomic_DNA"/>
</dbReference>
<dbReference type="PROSITE" id="PS50043">
    <property type="entry name" value="HTH_LUXR_2"/>
    <property type="match status" value="1"/>
</dbReference>
<keyword evidence="3" id="KW-0804">Transcription</keyword>
<keyword evidence="2" id="KW-0238">DNA-binding</keyword>